<dbReference type="RefSeq" id="WP_377926082.1">
    <property type="nucleotide sequence ID" value="NZ_JBHUEM010000001.1"/>
</dbReference>
<protein>
    <submittedName>
        <fullName evidence="1">Uncharacterized protein</fullName>
    </submittedName>
</protein>
<proteinExistence type="predicted"/>
<sequence length="125" mass="14499">MIIKKFEVEIANKKVNVKFNQEEASKDTVKGCFVDDVVFSIDNLGPKEKKKILKFMNVLERHFEIGNVLEMDNKFHFMCKVKNSLRLPSIGEAVSHLEREVKPIVPKLNKVKYSYQLFAILGFTH</sequence>
<name>A0ABW4LII5_9BACI</name>
<reference evidence="2" key="1">
    <citation type="journal article" date="2019" name="Int. J. Syst. Evol. Microbiol.">
        <title>The Global Catalogue of Microorganisms (GCM) 10K type strain sequencing project: providing services to taxonomists for standard genome sequencing and annotation.</title>
        <authorList>
            <consortium name="The Broad Institute Genomics Platform"/>
            <consortium name="The Broad Institute Genome Sequencing Center for Infectious Disease"/>
            <person name="Wu L."/>
            <person name="Ma J."/>
        </authorList>
    </citation>
    <scope>NUCLEOTIDE SEQUENCE [LARGE SCALE GENOMIC DNA]</scope>
    <source>
        <strain evidence="2">CCUG 49339</strain>
    </source>
</reference>
<organism evidence="1 2">
    <name type="scientific">Bacillus salitolerans</name>
    <dbReference type="NCBI Taxonomy" id="1437434"/>
    <lineage>
        <taxon>Bacteria</taxon>
        <taxon>Bacillati</taxon>
        <taxon>Bacillota</taxon>
        <taxon>Bacilli</taxon>
        <taxon>Bacillales</taxon>
        <taxon>Bacillaceae</taxon>
        <taxon>Bacillus</taxon>
    </lineage>
</organism>
<keyword evidence="2" id="KW-1185">Reference proteome</keyword>
<accession>A0ABW4LII5</accession>
<gene>
    <name evidence="1" type="ORF">ACFSCX_00340</name>
</gene>
<evidence type="ECO:0000313" key="2">
    <source>
        <dbReference type="Proteomes" id="UP001597214"/>
    </source>
</evidence>
<dbReference type="Proteomes" id="UP001597214">
    <property type="component" value="Unassembled WGS sequence"/>
</dbReference>
<dbReference type="EMBL" id="JBHUEM010000001">
    <property type="protein sequence ID" value="MFD1735000.1"/>
    <property type="molecule type" value="Genomic_DNA"/>
</dbReference>
<comment type="caution">
    <text evidence="1">The sequence shown here is derived from an EMBL/GenBank/DDBJ whole genome shotgun (WGS) entry which is preliminary data.</text>
</comment>
<evidence type="ECO:0000313" key="1">
    <source>
        <dbReference type="EMBL" id="MFD1735000.1"/>
    </source>
</evidence>